<protein>
    <submittedName>
        <fullName evidence="11">Putative homeobox protein vnd isoform X1</fullName>
    </submittedName>
</protein>
<evidence type="ECO:0000256" key="9">
    <source>
        <dbReference type="SAM" id="MobiDB-lite"/>
    </source>
</evidence>
<feature type="compositionally biased region" description="Acidic residues" evidence="9">
    <location>
        <begin position="79"/>
        <end position="98"/>
    </location>
</feature>
<sequence length="363" mass="39190">MFPPEQKQQEGSASSRVRSFSVRDLLQLPDNPAKVSDLQQTLVDDGGGVLASSEKVLPHLDDCNPIQAAADSTENTNVVEDEPEEDMEGVEVSDEPEDGQEHHGRKRKRRILFTKSQTYELERRFRQQRYLSAPEREHLASLINLTPTQVKIWFQNHRYKTKKLYREKGLPSSLENPYVPTSNPLGSLPSALRRLTVPLLVRERLSSVTSSSGRTDTLPHETTSSLLEPRLPPPLHMAPSVAFPGLFSGLFGASQGLLPPALSQNPLPHALAASLTSSLLLPSHPLFSTASSLSTPLSLFSTHPASSTGVAPSIAPVTVLEGGSRSASSSPVTSLSPPRPPSPVTSASAETSVSAPAQVASRW</sequence>
<dbReference type="Proteomes" id="UP000283509">
    <property type="component" value="Unassembled WGS sequence"/>
</dbReference>
<dbReference type="Gene3D" id="1.10.10.60">
    <property type="entry name" value="Homeodomain-like"/>
    <property type="match status" value="1"/>
</dbReference>
<evidence type="ECO:0000256" key="8">
    <source>
        <dbReference type="RuleBase" id="RU000682"/>
    </source>
</evidence>
<reference evidence="11 12" key="1">
    <citation type="submission" date="2018-04" db="EMBL/GenBank/DDBJ databases">
        <authorList>
            <person name="Zhang X."/>
            <person name="Yuan J."/>
            <person name="Li F."/>
            <person name="Xiang J."/>
        </authorList>
    </citation>
    <scope>NUCLEOTIDE SEQUENCE [LARGE SCALE GENOMIC DNA]</scope>
    <source>
        <tissue evidence="11">Muscle</tissue>
    </source>
</reference>
<dbReference type="InterPro" id="IPR050394">
    <property type="entry name" value="Homeobox_NK-like"/>
</dbReference>
<evidence type="ECO:0000256" key="5">
    <source>
        <dbReference type="ARBA" id="ARBA00023155"/>
    </source>
</evidence>
<dbReference type="PRINTS" id="PR00024">
    <property type="entry name" value="HOMEOBOX"/>
</dbReference>
<proteinExistence type="inferred from homology"/>
<dbReference type="InterPro" id="IPR017970">
    <property type="entry name" value="Homeobox_CS"/>
</dbReference>
<evidence type="ECO:0000256" key="3">
    <source>
        <dbReference type="ARBA" id="ARBA00022473"/>
    </source>
</evidence>
<dbReference type="PROSITE" id="PS00027">
    <property type="entry name" value="HOMEOBOX_1"/>
    <property type="match status" value="1"/>
</dbReference>
<accession>A0A3R7SL98</accession>
<reference evidence="11 12" key="2">
    <citation type="submission" date="2019-01" db="EMBL/GenBank/DDBJ databases">
        <title>The decoding of complex shrimp genome reveals the adaptation for benthos swimmer, frequently molting mechanism and breeding impact on genome.</title>
        <authorList>
            <person name="Sun Y."/>
            <person name="Gao Y."/>
            <person name="Yu Y."/>
        </authorList>
    </citation>
    <scope>NUCLEOTIDE SEQUENCE [LARGE SCALE GENOMIC DNA]</scope>
    <source>
        <tissue evidence="11">Muscle</tissue>
    </source>
</reference>
<feature type="DNA-binding region" description="Homeobox" evidence="7">
    <location>
        <begin position="106"/>
        <end position="165"/>
    </location>
</feature>
<dbReference type="InterPro" id="IPR020479">
    <property type="entry name" value="HD_metazoa"/>
</dbReference>
<evidence type="ECO:0000256" key="2">
    <source>
        <dbReference type="ARBA" id="ARBA00005661"/>
    </source>
</evidence>
<evidence type="ECO:0000256" key="4">
    <source>
        <dbReference type="ARBA" id="ARBA00023125"/>
    </source>
</evidence>
<dbReference type="GO" id="GO:0030154">
    <property type="term" value="P:cell differentiation"/>
    <property type="evidence" value="ECO:0007669"/>
    <property type="project" value="TreeGrafter"/>
</dbReference>
<dbReference type="Pfam" id="PF00046">
    <property type="entry name" value="Homeodomain"/>
    <property type="match status" value="1"/>
</dbReference>
<keyword evidence="12" id="KW-1185">Reference proteome</keyword>
<dbReference type="AlphaFoldDB" id="A0A3R7SL98"/>
<keyword evidence="5 7" id="KW-0371">Homeobox</keyword>
<dbReference type="GO" id="GO:0000981">
    <property type="term" value="F:DNA-binding transcription factor activity, RNA polymerase II-specific"/>
    <property type="evidence" value="ECO:0007669"/>
    <property type="project" value="InterPro"/>
</dbReference>
<gene>
    <name evidence="11" type="ORF">C7M84_016409</name>
</gene>
<feature type="region of interest" description="Disordered" evidence="9">
    <location>
        <begin position="67"/>
        <end position="108"/>
    </location>
</feature>
<comment type="caution">
    <text evidence="11">The sequence shown here is derived from an EMBL/GenBank/DDBJ whole genome shotgun (WGS) entry which is preliminary data.</text>
</comment>
<dbReference type="GO" id="GO:0005634">
    <property type="term" value="C:nucleus"/>
    <property type="evidence" value="ECO:0007669"/>
    <property type="project" value="UniProtKB-SubCell"/>
</dbReference>
<dbReference type="GO" id="GO:0000978">
    <property type="term" value="F:RNA polymerase II cis-regulatory region sequence-specific DNA binding"/>
    <property type="evidence" value="ECO:0007669"/>
    <property type="project" value="TreeGrafter"/>
</dbReference>
<evidence type="ECO:0000313" key="11">
    <source>
        <dbReference type="EMBL" id="ROT65606.1"/>
    </source>
</evidence>
<feature type="region of interest" description="Disordered" evidence="9">
    <location>
        <begin position="321"/>
        <end position="363"/>
    </location>
</feature>
<feature type="domain" description="Homeobox" evidence="10">
    <location>
        <begin position="104"/>
        <end position="164"/>
    </location>
</feature>
<dbReference type="PANTHER" id="PTHR24340">
    <property type="entry name" value="HOMEOBOX PROTEIN NKX"/>
    <property type="match status" value="1"/>
</dbReference>
<keyword evidence="4 7" id="KW-0238">DNA-binding</keyword>
<dbReference type="InterPro" id="IPR001356">
    <property type="entry name" value="HD"/>
</dbReference>
<evidence type="ECO:0000256" key="1">
    <source>
        <dbReference type="ARBA" id="ARBA00004123"/>
    </source>
</evidence>
<feature type="region of interest" description="Disordered" evidence="9">
    <location>
        <begin position="206"/>
        <end position="230"/>
    </location>
</feature>
<evidence type="ECO:0000313" key="12">
    <source>
        <dbReference type="Proteomes" id="UP000283509"/>
    </source>
</evidence>
<dbReference type="OrthoDB" id="6159439at2759"/>
<feature type="compositionally biased region" description="Low complexity" evidence="9">
    <location>
        <begin position="344"/>
        <end position="357"/>
    </location>
</feature>
<feature type="compositionally biased region" description="Polar residues" evidence="9">
    <location>
        <begin position="206"/>
        <end position="225"/>
    </location>
</feature>
<dbReference type="PANTHER" id="PTHR24340:SF82">
    <property type="entry name" value="HOMEOBOX PROTEIN VND"/>
    <property type="match status" value="1"/>
</dbReference>
<dbReference type="EMBL" id="QCYY01003066">
    <property type="protein sequence ID" value="ROT65606.1"/>
    <property type="molecule type" value="Genomic_DNA"/>
</dbReference>
<keyword evidence="3" id="KW-0217">Developmental protein</keyword>
<dbReference type="SMART" id="SM00389">
    <property type="entry name" value="HOX"/>
    <property type="match status" value="1"/>
</dbReference>
<name>A0A3R7SL98_PENVA</name>
<comment type="subcellular location">
    <subcellularLocation>
        <location evidence="1 7 8">Nucleus</location>
    </subcellularLocation>
</comment>
<evidence type="ECO:0000259" key="10">
    <source>
        <dbReference type="PROSITE" id="PS50071"/>
    </source>
</evidence>
<feature type="compositionally biased region" description="Low complexity" evidence="9">
    <location>
        <begin position="324"/>
        <end position="336"/>
    </location>
</feature>
<dbReference type="STRING" id="6689.A0A3R7SL98"/>
<keyword evidence="6 7" id="KW-0539">Nucleus</keyword>
<dbReference type="SUPFAM" id="SSF46689">
    <property type="entry name" value="Homeodomain-like"/>
    <property type="match status" value="1"/>
</dbReference>
<dbReference type="PROSITE" id="PS50071">
    <property type="entry name" value="HOMEOBOX_2"/>
    <property type="match status" value="1"/>
</dbReference>
<organism evidence="11 12">
    <name type="scientific">Penaeus vannamei</name>
    <name type="common">Whiteleg shrimp</name>
    <name type="synonym">Litopenaeus vannamei</name>
    <dbReference type="NCBI Taxonomy" id="6689"/>
    <lineage>
        <taxon>Eukaryota</taxon>
        <taxon>Metazoa</taxon>
        <taxon>Ecdysozoa</taxon>
        <taxon>Arthropoda</taxon>
        <taxon>Crustacea</taxon>
        <taxon>Multicrustacea</taxon>
        <taxon>Malacostraca</taxon>
        <taxon>Eumalacostraca</taxon>
        <taxon>Eucarida</taxon>
        <taxon>Decapoda</taxon>
        <taxon>Dendrobranchiata</taxon>
        <taxon>Penaeoidea</taxon>
        <taxon>Penaeidae</taxon>
        <taxon>Penaeus</taxon>
    </lineage>
</organism>
<dbReference type="FunFam" id="1.10.10.60:FF:000101">
    <property type="entry name" value="NK2 homeobox 8"/>
    <property type="match status" value="1"/>
</dbReference>
<evidence type="ECO:0000256" key="7">
    <source>
        <dbReference type="PROSITE-ProRule" id="PRU00108"/>
    </source>
</evidence>
<comment type="similarity">
    <text evidence="2">Belongs to the NK-2 homeobox family.</text>
</comment>
<dbReference type="CDD" id="cd00086">
    <property type="entry name" value="homeodomain"/>
    <property type="match status" value="1"/>
</dbReference>
<dbReference type="InterPro" id="IPR009057">
    <property type="entry name" value="Homeodomain-like_sf"/>
</dbReference>
<evidence type="ECO:0000256" key="6">
    <source>
        <dbReference type="ARBA" id="ARBA00023242"/>
    </source>
</evidence>